<dbReference type="HOGENOM" id="CLU_1208812_0_0_10"/>
<dbReference type="RefSeq" id="WP_014790346.1">
    <property type="nucleotide sequence ID" value="NC_018016.1"/>
</dbReference>
<dbReference type="KEGG" id="orh:Ornrh_0522"/>
<dbReference type="EMBL" id="CP003283">
    <property type="protein sequence ID" value="AFL96725.1"/>
    <property type="molecule type" value="Genomic_DNA"/>
</dbReference>
<evidence type="ECO:0000256" key="1">
    <source>
        <dbReference type="SAM" id="SignalP"/>
    </source>
</evidence>
<proteinExistence type="predicted"/>
<reference evidence="2 3" key="1">
    <citation type="submission" date="2012-06" db="EMBL/GenBank/DDBJ databases">
        <title>The complete genome of Ornithobacterium rhinotracheale DSM 15997.</title>
        <authorList>
            <consortium name="US DOE Joint Genome Institute (JGI-PGF)"/>
            <person name="Lucas S."/>
            <person name="Copeland A."/>
            <person name="Lapidus A."/>
            <person name="Goodwin L."/>
            <person name="Pitluck S."/>
            <person name="Peters L."/>
            <person name="Mikhailova N."/>
            <person name="Teshima H."/>
            <person name="Kyrpides N."/>
            <person name="Mavromatis K."/>
            <person name="Pagani I."/>
            <person name="Ivanova N."/>
            <person name="Ovchinnikova G."/>
            <person name="Zeytun A."/>
            <person name="Detter J.C."/>
            <person name="Han C."/>
            <person name="Land M."/>
            <person name="Hauser L."/>
            <person name="Markowitz V."/>
            <person name="Cheng J.-F."/>
            <person name="Hugenholtz P."/>
            <person name="Woyke T."/>
            <person name="Wu D."/>
            <person name="Lang E."/>
            <person name="Kopitz M."/>
            <person name="Brambilla E."/>
            <person name="Klenk H.-P."/>
            <person name="Eisen J.A."/>
        </authorList>
    </citation>
    <scope>NUCLEOTIDE SEQUENCE [LARGE SCALE GENOMIC DNA]</scope>
    <source>
        <strain evidence="3">ATCC 51463 / DSM 15997 / CCUG 23171 / LMG 9086</strain>
    </source>
</reference>
<dbReference type="AlphaFoldDB" id="I3ZYE1"/>
<dbReference type="PATRIC" id="fig|867902.3.peg.507"/>
<sequence>MIKKIYKLSLVAFLGFSSFAFAQEVEGKVGINTPADQNPQATLDIVAKTSSGAAKEGILIPRVTSEKAKAMGVDVEESTLVYITDGVSGSESETTSLVGGAGFYYYKRGEDGNRINKWIKVNTNTGAVYVLPGSLGNLRHYKDSSLSEGNYLPNDYMIVLENNALNGNIALPPAEKNKGRVIYLLNGVKRGLGFAQGTPSVTPFNFRTIAVSSSVGFVSDGTTWYVIGR</sequence>
<dbReference type="Proteomes" id="UP000006051">
    <property type="component" value="Chromosome"/>
</dbReference>
<keyword evidence="1" id="KW-0732">Signal</keyword>
<keyword evidence="3" id="KW-1185">Reference proteome</keyword>
<dbReference type="eggNOG" id="ENOG5032W4E">
    <property type="taxonomic scope" value="Bacteria"/>
</dbReference>
<evidence type="ECO:0000313" key="3">
    <source>
        <dbReference type="Proteomes" id="UP000006051"/>
    </source>
</evidence>
<dbReference type="GeneID" id="97258949"/>
<name>I3ZYE1_ORNRL</name>
<gene>
    <name evidence="2" type="ordered locus">Ornrh_0522</name>
</gene>
<organism evidence="2 3">
    <name type="scientific">Ornithobacterium rhinotracheale (strain ATCC 51463 / DSM 15997 / CCUG 23171 / CIP 104009 / LMG 9086)</name>
    <dbReference type="NCBI Taxonomy" id="867902"/>
    <lineage>
        <taxon>Bacteria</taxon>
        <taxon>Pseudomonadati</taxon>
        <taxon>Bacteroidota</taxon>
        <taxon>Flavobacteriia</taxon>
        <taxon>Flavobacteriales</taxon>
        <taxon>Weeksellaceae</taxon>
        <taxon>Ornithobacterium</taxon>
    </lineage>
</organism>
<protein>
    <submittedName>
        <fullName evidence="2">Uncharacterized protein</fullName>
    </submittedName>
</protein>
<dbReference type="STRING" id="867902.Ornrh_0522"/>
<feature type="chain" id="PRO_5003685125" evidence="1">
    <location>
        <begin position="23"/>
        <end position="229"/>
    </location>
</feature>
<accession>I3ZYE1</accession>
<evidence type="ECO:0000313" key="2">
    <source>
        <dbReference type="EMBL" id="AFL96725.1"/>
    </source>
</evidence>
<feature type="signal peptide" evidence="1">
    <location>
        <begin position="1"/>
        <end position="22"/>
    </location>
</feature>
<dbReference type="GeneID" id="71570471"/>